<dbReference type="EMBL" id="LT615252">
    <property type="protein sequence ID" value="SCO69590.1"/>
    <property type="molecule type" value="Genomic_DNA"/>
</dbReference>
<evidence type="ECO:0008006" key="6">
    <source>
        <dbReference type="Google" id="ProtNLM"/>
    </source>
</evidence>
<gene>
    <name evidence="4" type="ORF">PVT01_140006300</name>
</gene>
<feature type="region of interest" description="Disordered" evidence="1">
    <location>
        <begin position="403"/>
        <end position="425"/>
    </location>
</feature>
<dbReference type="AlphaFoldDB" id="A0A1G4H3Z2"/>
<evidence type="ECO:0000313" key="5">
    <source>
        <dbReference type="Proteomes" id="UP000196402"/>
    </source>
</evidence>
<proteinExistence type="predicted"/>
<accession>A0A1G4H3Z2</accession>
<keyword evidence="3" id="KW-0732">Signal</keyword>
<dbReference type="Proteomes" id="UP000196402">
    <property type="component" value="Chromosome 14"/>
</dbReference>
<dbReference type="VEuPathDB" id="PlasmoDB:PVPAM_140008800"/>
<feature type="transmembrane region" description="Helical" evidence="2">
    <location>
        <begin position="684"/>
        <end position="703"/>
    </location>
</feature>
<evidence type="ECO:0000256" key="3">
    <source>
        <dbReference type="SAM" id="SignalP"/>
    </source>
</evidence>
<feature type="chain" id="PRO_5009234409" description="Pv-fam-d protein" evidence="3">
    <location>
        <begin position="26"/>
        <end position="739"/>
    </location>
</feature>
<dbReference type="VEuPathDB" id="PlasmoDB:PVP01_1401300"/>
<organism evidence="4 5">
    <name type="scientific">Plasmodium vivax</name>
    <name type="common">malaria parasite P. vivax</name>
    <dbReference type="NCBI Taxonomy" id="5855"/>
    <lineage>
        <taxon>Eukaryota</taxon>
        <taxon>Sar</taxon>
        <taxon>Alveolata</taxon>
        <taxon>Apicomplexa</taxon>
        <taxon>Aconoidasida</taxon>
        <taxon>Haemosporida</taxon>
        <taxon>Plasmodiidae</taxon>
        <taxon>Plasmodium</taxon>
        <taxon>Plasmodium (Plasmodium)</taxon>
    </lineage>
</organism>
<dbReference type="VEuPathDB" id="PlasmoDB:PVW1_140007500"/>
<feature type="signal peptide" evidence="3">
    <location>
        <begin position="1"/>
        <end position="25"/>
    </location>
</feature>
<name>A0A1G4H3Z2_PLAVI</name>
<feature type="transmembrane region" description="Helical" evidence="2">
    <location>
        <begin position="661"/>
        <end position="678"/>
    </location>
</feature>
<feature type="compositionally biased region" description="Basic and acidic residues" evidence="1">
    <location>
        <begin position="416"/>
        <end position="425"/>
    </location>
</feature>
<reference evidence="4 5" key="1">
    <citation type="submission" date="2016-07" db="EMBL/GenBank/DDBJ databases">
        <authorList>
            <consortium name="Pathogen Informatics"/>
        </authorList>
    </citation>
    <scope>NUCLEOTIDE SEQUENCE [LARGE SCALE GENOMIC DNA]</scope>
</reference>
<evidence type="ECO:0000313" key="4">
    <source>
        <dbReference type="EMBL" id="SCO69590.1"/>
    </source>
</evidence>
<dbReference type="VEuPathDB" id="PlasmoDB:PVX_121880"/>
<keyword evidence="2" id="KW-0812">Transmembrane</keyword>
<dbReference type="eggNOG" id="ENOG502TMYX">
    <property type="taxonomic scope" value="Eukaryota"/>
</dbReference>
<evidence type="ECO:0000256" key="1">
    <source>
        <dbReference type="SAM" id="MobiDB-lite"/>
    </source>
</evidence>
<keyword evidence="2" id="KW-1133">Transmembrane helix</keyword>
<evidence type="ECO:0000256" key="2">
    <source>
        <dbReference type="SAM" id="Phobius"/>
    </source>
</evidence>
<sequence length="739" mass="85475">MKEKTNYSSLTKFFAVSLLVWVCQYSNESSATGKSWIEEHGKNNSLAARAGRVLREDEEVIAEQRNAFLKEKLIGLIEDGEEETDDNFNFAKRFNALIQEENFQKGLNSLMKDENKKRQMNPYEYDDDIVKLHNTFNFKDNNKNVDKDVNLIEFEDFGKVQNLQKLNNQPAKQTNPFTVSNDYAKQSSSQNLYSDSAKRVNKLAPSDDFGKLHNSINVNKQPVNKPTIIAPTDDFEKLHNSINVNKQPTDKPTAITPSDDFEKLHNSINVNKQPTDKPTAITPSDDFGKLHNSINVNRQPVKKPTIIRPVDGFVKQQNYQNVNKQSTKEPSLVDSTDDFEKLHNSLSYKKPNEKRSSAYRDNDNFEKRYSTLKDDFYSEKLFNSAYKKGNYESKDKAHELSYYDDEPRRHQNYKSDFSDLKKNGRPNAHFDKMYNDLLKGTNFESEKRVLKYVDDQPRNGSGKPLIDFSEDFPKNSYERYSNDVRKSPYTKSRSSALSYAQNVEKILNKLKYFSNVETAVRELKNDPSFKKILNELQNGNALERLFYVLKYSDDSEEIISELKKSDNIEKLIYVLNHYENNSQPPKRETIKKASSKKDYDGNSKLSLLNIKKKKIILWITKMFNKFDKMYEDQLLSLFSSDLDDDENDSSEHKKILHIVKYVKVLIPIALCAVIIAVFSVLQNVTYYIISALLAASAVGYTIFKLKKCHYKKKVERINKENAKKSSKPSKPSIIKTFAF</sequence>
<keyword evidence="2" id="KW-0472">Membrane</keyword>
<protein>
    <recommendedName>
        <fullName evidence="6">Pv-fam-d protein</fullName>
    </recommendedName>
</protein>